<feature type="region of interest" description="Disordered" evidence="1">
    <location>
        <begin position="1"/>
        <end position="41"/>
    </location>
</feature>
<reference evidence="2 3" key="1">
    <citation type="submission" date="2015-12" db="EMBL/GenBank/DDBJ databases">
        <title>Draft genome sequence of Moniliophthora roreri, the causal agent of frosty pod rot of cacao.</title>
        <authorList>
            <person name="Aime M.C."/>
            <person name="Diaz-Valderrama J.R."/>
            <person name="Kijpornyongpan T."/>
            <person name="Phillips-Mora W."/>
        </authorList>
    </citation>
    <scope>NUCLEOTIDE SEQUENCE [LARGE SCALE GENOMIC DNA]</scope>
    <source>
        <strain evidence="2 3">MCA 2952</strain>
    </source>
</reference>
<protein>
    <recommendedName>
        <fullName evidence="4">Clp1-like protein</fullName>
    </recommendedName>
</protein>
<dbReference type="AlphaFoldDB" id="A0A0W0FF61"/>
<evidence type="ECO:0008006" key="4">
    <source>
        <dbReference type="Google" id="ProtNLM"/>
    </source>
</evidence>
<evidence type="ECO:0000313" key="3">
    <source>
        <dbReference type="Proteomes" id="UP000054988"/>
    </source>
</evidence>
<proteinExistence type="predicted"/>
<sequence length="292" mass="32214">MFQVASHPTSFPPHGYRDSGRRGSSHATPTSPAVQLPRTLSRPEFVEVSQRAITAASPELANVPPEYIRRGLQRQANELLAGLNSLAPSHVPSSLPRSHLPAFLTVPLRVSSSSTTPSYPTHALAVSSSKNPDAQAVIVPVHSIVLAAYCAKFPELRTTPTHPHSPTVQLPIIPFTLPSPGAFPILSNYMYQHRLDKVLKALFPVPHGFMTHLTHQNVRELFNSRTTLHQLSSYLCEHDDYSLQRLTAHAMHVRDVWQDMVALGLHDPELWDTIDLAWEVILGALNLAASSR</sequence>
<name>A0A0W0FF61_MONRR</name>
<evidence type="ECO:0000256" key="1">
    <source>
        <dbReference type="SAM" id="MobiDB-lite"/>
    </source>
</evidence>
<dbReference type="eggNOG" id="ENOG502SPX0">
    <property type="taxonomic scope" value="Eukaryota"/>
</dbReference>
<gene>
    <name evidence="2" type="ORF">WG66_12474</name>
</gene>
<comment type="caution">
    <text evidence="2">The sequence shown here is derived from an EMBL/GenBank/DDBJ whole genome shotgun (WGS) entry which is preliminary data.</text>
</comment>
<dbReference type="EMBL" id="LATX01002022">
    <property type="protein sequence ID" value="KTB34933.1"/>
    <property type="molecule type" value="Genomic_DNA"/>
</dbReference>
<evidence type="ECO:0000313" key="2">
    <source>
        <dbReference type="EMBL" id="KTB34933.1"/>
    </source>
</evidence>
<dbReference type="Proteomes" id="UP000054988">
    <property type="component" value="Unassembled WGS sequence"/>
</dbReference>
<organism evidence="2 3">
    <name type="scientific">Moniliophthora roreri</name>
    <name type="common">Frosty pod rot fungus</name>
    <name type="synonym">Monilia roreri</name>
    <dbReference type="NCBI Taxonomy" id="221103"/>
    <lineage>
        <taxon>Eukaryota</taxon>
        <taxon>Fungi</taxon>
        <taxon>Dikarya</taxon>
        <taxon>Basidiomycota</taxon>
        <taxon>Agaricomycotina</taxon>
        <taxon>Agaricomycetes</taxon>
        <taxon>Agaricomycetidae</taxon>
        <taxon>Agaricales</taxon>
        <taxon>Marasmiineae</taxon>
        <taxon>Marasmiaceae</taxon>
        <taxon>Moniliophthora</taxon>
    </lineage>
</organism>
<accession>A0A0W0FF61</accession>